<dbReference type="InterPro" id="IPR018060">
    <property type="entry name" value="HTH_AraC"/>
</dbReference>
<dbReference type="PANTHER" id="PTHR43280:SF31">
    <property type="entry name" value="TRANSCRIPTIONAL REGULATORY PROTEIN"/>
    <property type="match status" value="1"/>
</dbReference>
<dbReference type="InterPro" id="IPR018062">
    <property type="entry name" value="HTH_AraC-typ_CS"/>
</dbReference>
<dbReference type="Gene3D" id="1.10.10.60">
    <property type="entry name" value="Homeodomain-like"/>
    <property type="match status" value="1"/>
</dbReference>
<dbReference type="OrthoDB" id="282744at2"/>
<evidence type="ECO:0000256" key="1">
    <source>
        <dbReference type="ARBA" id="ARBA00023015"/>
    </source>
</evidence>
<dbReference type="InterPro" id="IPR020449">
    <property type="entry name" value="Tscrpt_reg_AraC-type_HTH"/>
</dbReference>
<evidence type="ECO:0000256" key="2">
    <source>
        <dbReference type="ARBA" id="ARBA00023125"/>
    </source>
</evidence>
<evidence type="ECO:0000313" key="5">
    <source>
        <dbReference type="EMBL" id="VVE75008.1"/>
    </source>
</evidence>
<gene>
    <name evidence="5" type="primary">feaR</name>
    <name evidence="5" type="ORF">PAN31117_05058</name>
</gene>
<dbReference type="GO" id="GO:0003700">
    <property type="term" value="F:DNA-binding transcription factor activity"/>
    <property type="evidence" value="ECO:0007669"/>
    <property type="project" value="InterPro"/>
</dbReference>
<dbReference type="EMBL" id="CABPSP010000020">
    <property type="protein sequence ID" value="VVE75008.1"/>
    <property type="molecule type" value="Genomic_DNA"/>
</dbReference>
<dbReference type="PROSITE" id="PS00041">
    <property type="entry name" value="HTH_ARAC_FAMILY_1"/>
    <property type="match status" value="1"/>
</dbReference>
<name>A0A5E5ANZ2_9BURK</name>
<sequence>MTTKEIVLTTTLVDAADKVDYWREAMSPLFEIGLPPSSTVSALDGECRIRSTGELMLLNTRFSDQIFFRSEAKARKADADVLLLQLICGHGLMGRFGTSAIELRYGDLLIQDIARACITPVVQGRTLTIVVDRICLERLLGRSDLNGVVLRREQPTTRLLADYLKTLWDVALDLNAADASLALDVVGRLMKAGTGNALVMSPEEEAAYADTMRPQIHAYIRQKLAGTDLTPETIMARFNMSRTGLYRAMDGADGIARVIRNTRLDAALALLIKQKGLPISQVAYQCGFSSPQHFYKAFRRKFGHSPIEAREAHHANTAPPSLRQIIRHYGRVERSYMLPEIA</sequence>
<evidence type="ECO:0000259" key="4">
    <source>
        <dbReference type="PROSITE" id="PS01124"/>
    </source>
</evidence>
<accession>A0A5E5ANZ2</accession>
<organism evidence="5 6">
    <name type="scientific">Pandoraea anapnoica</name>
    <dbReference type="NCBI Taxonomy" id="2508301"/>
    <lineage>
        <taxon>Bacteria</taxon>
        <taxon>Pseudomonadati</taxon>
        <taxon>Pseudomonadota</taxon>
        <taxon>Betaproteobacteria</taxon>
        <taxon>Burkholderiales</taxon>
        <taxon>Burkholderiaceae</taxon>
        <taxon>Pandoraea</taxon>
    </lineage>
</organism>
<keyword evidence="2" id="KW-0238">DNA-binding</keyword>
<dbReference type="RefSeq" id="WP_150740585.1">
    <property type="nucleotide sequence ID" value="NZ_CABPSP010000020.1"/>
</dbReference>
<dbReference type="AlphaFoldDB" id="A0A5E5ANZ2"/>
<keyword evidence="3" id="KW-0804">Transcription</keyword>
<dbReference type="PRINTS" id="PR00032">
    <property type="entry name" value="HTHARAC"/>
</dbReference>
<reference evidence="5 6" key="1">
    <citation type="submission" date="2019-08" db="EMBL/GenBank/DDBJ databases">
        <authorList>
            <person name="Peeters C."/>
        </authorList>
    </citation>
    <scope>NUCLEOTIDE SEQUENCE [LARGE SCALE GENOMIC DNA]</scope>
    <source>
        <strain evidence="5 6">LMG 31117</strain>
    </source>
</reference>
<keyword evidence="1" id="KW-0805">Transcription regulation</keyword>
<dbReference type="InterPro" id="IPR009057">
    <property type="entry name" value="Homeodomain-like_sf"/>
</dbReference>
<dbReference type="PROSITE" id="PS01124">
    <property type="entry name" value="HTH_ARAC_FAMILY_2"/>
    <property type="match status" value="1"/>
</dbReference>
<dbReference type="GO" id="GO:0043565">
    <property type="term" value="F:sequence-specific DNA binding"/>
    <property type="evidence" value="ECO:0007669"/>
    <property type="project" value="InterPro"/>
</dbReference>
<proteinExistence type="predicted"/>
<keyword evidence="6" id="KW-1185">Reference proteome</keyword>
<dbReference type="Pfam" id="PF12833">
    <property type="entry name" value="HTH_18"/>
    <property type="match status" value="1"/>
</dbReference>
<evidence type="ECO:0000256" key="3">
    <source>
        <dbReference type="ARBA" id="ARBA00023163"/>
    </source>
</evidence>
<dbReference type="SUPFAM" id="SSF46689">
    <property type="entry name" value="Homeodomain-like"/>
    <property type="match status" value="1"/>
</dbReference>
<dbReference type="SMART" id="SM00342">
    <property type="entry name" value="HTH_ARAC"/>
    <property type="match status" value="1"/>
</dbReference>
<dbReference type="Proteomes" id="UP000383122">
    <property type="component" value="Unassembled WGS sequence"/>
</dbReference>
<evidence type="ECO:0000313" key="6">
    <source>
        <dbReference type="Proteomes" id="UP000383122"/>
    </source>
</evidence>
<dbReference type="PANTHER" id="PTHR43280">
    <property type="entry name" value="ARAC-FAMILY TRANSCRIPTIONAL REGULATOR"/>
    <property type="match status" value="1"/>
</dbReference>
<feature type="domain" description="HTH araC/xylS-type" evidence="4">
    <location>
        <begin position="214"/>
        <end position="312"/>
    </location>
</feature>
<protein>
    <submittedName>
        <fullName evidence="5">Transcriptional activator FeaR</fullName>
    </submittedName>
</protein>